<evidence type="ECO:0000256" key="4">
    <source>
        <dbReference type="ARBA" id="ARBA00022475"/>
    </source>
</evidence>
<dbReference type="InterPro" id="IPR002781">
    <property type="entry name" value="TM_pro_TauE-like"/>
</dbReference>
<feature type="transmembrane region" description="Helical" evidence="8">
    <location>
        <begin position="75"/>
        <end position="97"/>
    </location>
</feature>
<dbReference type="RefSeq" id="WP_302723003.1">
    <property type="nucleotide sequence ID" value="NZ_JAULRU010000577.1"/>
</dbReference>
<evidence type="ECO:0000256" key="6">
    <source>
        <dbReference type="ARBA" id="ARBA00022989"/>
    </source>
</evidence>
<name>A0ABU4RUB2_9GAMM</name>
<dbReference type="Proteomes" id="UP001273505">
    <property type="component" value="Unassembled WGS sequence"/>
</dbReference>
<reference evidence="9 10" key="1">
    <citation type="submission" date="2023-11" db="EMBL/GenBank/DDBJ databases">
        <title>Gilvimarinus fulvus sp. nov., isolated from the surface of Kelp.</title>
        <authorList>
            <person name="Sun Y.Y."/>
            <person name="Gong Y."/>
            <person name="Du Z.J."/>
        </authorList>
    </citation>
    <scope>NUCLEOTIDE SEQUENCE [LARGE SCALE GENOMIC DNA]</scope>
    <source>
        <strain evidence="9 10">SDUM040013</strain>
    </source>
</reference>
<feature type="transmembrane region" description="Helical" evidence="8">
    <location>
        <begin position="7"/>
        <end position="32"/>
    </location>
</feature>
<feature type="transmembrane region" description="Helical" evidence="8">
    <location>
        <begin position="103"/>
        <end position="120"/>
    </location>
</feature>
<dbReference type="InterPro" id="IPR052017">
    <property type="entry name" value="TSUP"/>
</dbReference>
<keyword evidence="5 8" id="KW-0812">Transmembrane</keyword>
<keyword evidence="6 8" id="KW-1133">Transmembrane helix</keyword>
<proteinExistence type="inferred from homology"/>
<evidence type="ECO:0000256" key="7">
    <source>
        <dbReference type="ARBA" id="ARBA00023136"/>
    </source>
</evidence>
<keyword evidence="4 8" id="KW-1003">Cell membrane</keyword>
<evidence type="ECO:0000256" key="2">
    <source>
        <dbReference type="ARBA" id="ARBA00009142"/>
    </source>
</evidence>
<protein>
    <recommendedName>
        <fullName evidence="8">Probable membrane transporter protein</fullName>
    </recommendedName>
</protein>
<evidence type="ECO:0000256" key="5">
    <source>
        <dbReference type="ARBA" id="ARBA00022692"/>
    </source>
</evidence>
<evidence type="ECO:0000313" key="10">
    <source>
        <dbReference type="Proteomes" id="UP001273505"/>
    </source>
</evidence>
<feature type="transmembrane region" description="Helical" evidence="8">
    <location>
        <begin position="132"/>
        <end position="154"/>
    </location>
</feature>
<comment type="subcellular location">
    <subcellularLocation>
        <location evidence="1 8">Cell membrane</location>
        <topology evidence="1 8">Multi-pass membrane protein</topology>
    </subcellularLocation>
</comment>
<organism evidence="9 10">
    <name type="scientific">Gilvimarinus gilvus</name>
    <dbReference type="NCBI Taxonomy" id="3058038"/>
    <lineage>
        <taxon>Bacteria</taxon>
        <taxon>Pseudomonadati</taxon>
        <taxon>Pseudomonadota</taxon>
        <taxon>Gammaproteobacteria</taxon>
        <taxon>Cellvibrionales</taxon>
        <taxon>Cellvibrionaceae</taxon>
        <taxon>Gilvimarinus</taxon>
    </lineage>
</organism>
<evidence type="ECO:0000313" key="9">
    <source>
        <dbReference type="EMBL" id="MDX6848254.1"/>
    </source>
</evidence>
<feature type="transmembrane region" description="Helical" evidence="8">
    <location>
        <begin position="220"/>
        <end position="242"/>
    </location>
</feature>
<gene>
    <name evidence="9" type="ORF">SCD92_02710</name>
</gene>
<accession>A0ABU4RUB2</accession>
<evidence type="ECO:0000256" key="8">
    <source>
        <dbReference type="RuleBase" id="RU363041"/>
    </source>
</evidence>
<dbReference type="EMBL" id="JAXAFO010000003">
    <property type="protein sequence ID" value="MDX6848254.1"/>
    <property type="molecule type" value="Genomic_DNA"/>
</dbReference>
<dbReference type="PANTHER" id="PTHR30269">
    <property type="entry name" value="TRANSMEMBRANE PROTEIN YFCA"/>
    <property type="match status" value="1"/>
</dbReference>
<dbReference type="Pfam" id="PF01925">
    <property type="entry name" value="TauE"/>
    <property type="match status" value="1"/>
</dbReference>
<dbReference type="PANTHER" id="PTHR30269:SF37">
    <property type="entry name" value="MEMBRANE TRANSPORTER PROTEIN"/>
    <property type="match status" value="1"/>
</dbReference>
<evidence type="ECO:0000256" key="1">
    <source>
        <dbReference type="ARBA" id="ARBA00004651"/>
    </source>
</evidence>
<keyword evidence="7 8" id="KW-0472">Membrane</keyword>
<keyword evidence="10" id="KW-1185">Reference proteome</keyword>
<feature type="transmembrane region" description="Helical" evidence="8">
    <location>
        <begin position="166"/>
        <end position="187"/>
    </location>
</feature>
<feature type="transmembrane region" description="Helical" evidence="8">
    <location>
        <begin position="194"/>
        <end position="214"/>
    </location>
</feature>
<sequence>MLSDISLLQLILANIVLVAGACLQGVAGYGIGTLSAPLMFLISPAFLPGVMIINAVVLNILMLIRNHQSLTFRPVRYAIGGNVIGTGLAAITLTFLTAQGFELAFGVLILMAVGLSVMGLRPSLSPRNSVMAGGVSGYMGTITAVGGPPIALIYQNETGELVRANLAAFFLFASLASVVALAPAGYIGMLEMKLVLATAPGVFIGFWLSGHLVTRLPFNALRPVILSIAALAGVAAVIRGVLTY</sequence>
<comment type="similarity">
    <text evidence="2 8">Belongs to the 4-toluene sulfonate uptake permease (TSUP) (TC 2.A.102) family.</text>
</comment>
<evidence type="ECO:0000256" key="3">
    <source>
        <dbReference type="ARBA" id="ARBA00022448"/>
    </source>
</evidence>
<comment type="caution">
    <text evidence="9">The sequence shown here is derived from an EMBL/GenBank/DDBJ whole genome shotgun (WGS) entry which is preliminary data.</text>
</comment>
<keyword evidence="3" id="KW-0813">Transport</keyword>
<feature type="transmembrane region" description="Helical" evidence="8">
    <location>
        <begin position="38"/>
        <end position="63"/>
    </location>
</feature>